<dbReference type="Gene3D" id="3.40.50.12780">
    <property type="entry name" value="N-terminal domain of ligase-like"/>
    <property type="match status" value="1"/>
</dbReference>
<dbReference type="SUPFAM" id="SSF56801">
    <property type="entry name" value="Acetyl-CoA synthetase-like"/>
    <property type="match status" value="1"/>
</dbReference>
<dbReference type="PROSITE" id="PS00455">
    <property type="entry name" value="AMP_BINDING"/>
    <property type="match status" value="1"/>
</dbReference>
<dbReference type="Pfam" id="PF13193">
    <property type="entry name" value="AMP-binding_C"/>
    <property type="match status" value="1"/>
</dbReference>
<dbReference type="InterPro" id="IPR020845">
    <property type="entry name" value="AMP-binding_CS"/>
</dbReference>
<keyword evidence="8" id="KW-1185">Reference proteome</keyword>
<dbReference type="Proteomes" id="UP000028680">
    <property type="component" value="Chromosome"/>
</dbReference>
<evidence type="ECO:0000259" key="5">
    <source>
        <dbReference type="Pfam" id="PF00501"/>
    </source>
</evidence>
<dbReference type="RefSeq" id="WP_044050578.1">
    <property type="nucleotide sequence ID" value="NZ_CP003984.1"/>
</dbReference>
<dbReference type="Gene3D" id="3.30.300.30">
    <property type="match status" value="1"/>
</dbReference>
<evidence type="ECO:0000259" key="6">
    <source>
        <dbReference type="Pfam" id="PF13193"/>
    </source>
</evidence>
<organism evidence="7 8">
    <name type="scientific">Planktomarina temperata RCA23</name>
    <dbReference type="NCBI Taxonomy" id="666509"/>
    <lineage>
        <taxon>Bacteria</taxon>
        <taxon>Pseudomonadati</taxon>
        <taxon>Pseudomonadota</taxon>
        <taxon>Alphaproteobacteria</taxon>
        <taxon>Rhodobacterales</taxon>
        <taxon>Paracoccaceae</taxon>
        <taxon>Planktomarina</taxon>
    </lineage>
</organism>
<dbReference type="PANTHER" id="PTHR24096">
    <property type="entry name" value="LONG-CHAIN-FATTY-ACID--COA LIGASE"/>
    <property type="match status" value="1"/>
</dbReference>
<dbReference type="InterPro" id="IPR042099">
    <property type="entry name" value="ANL_N_sf"/>
</dbReference>
<evidence type="ECO:0000256" key="2">
    <source>
        <dbReference type="ARBA" id="ARBA00022598"/>
    </source>
</evidence>
<dbReference type="EMBL" id="CP003984">
    <property type="protein sequence ID" value="AII87958.1"/>
    <property type="molecule type" value="Genomic_DNA"/>
</dbReference>
<name>A0AAN0RKM0_9RHOB</name>
<evidence type="ECO:0000256" key="1">
    <source>
        <dbReference type="ARBA" id="ARBA00006432"/>
    </source>
</evidence>
<keyword evidence="3" id="KW-0547">Nucleotide-binding</keyword>
<dbReference type="FunFam" id="3.40.50.12780:FF:000003">
    <property type="entry name" value="Long-chain-fatty-acid--CoA ligase FadD"/>
    <property type="match status" value="1"/>
</dbReference>
<feature type="domain" description="AMP-dependent synthetase/ligase" evidence="5">
    <location>
        <begin position="32"/>
        <end position="380"/>
    </location>
</feature>
<dbReference type="EC" id="6.2.1.-" evidence="7"/>
<sequence length="522" mass="56244">MTHYETAASDLPLSTLSVTERVFEGLAPRLEDVVIIDGIDGRKFTAGDVIDHVKRLAGGLRAAGHVPQKPIALMAPNSPEYCIIFHAVAWAGGTITTLNPTYTAHEIRHQLRDSGAGLLITDPATLAVAKEALEELPEVQLCVIGSADDCLSLSALYGPAQEQQCPVDLDRHSVVLPYSSGTTGLPKGVCLSHRNLSMNIDQTAQGAEFRAGETAAAFLPFFHIYGMTVMMNMHLACGGVLVTMPRFDLELFLRICQDHRARRMWIVPPVALALAKHPLVDAYDLSALEQVFSGAAPMGSALSDAVASRLNCAMLQGYGMTELAPVSHITPLSTPRSGASGLALPNTRCRIVSPETGEDLPPGEEGELWIKGPQVMIGYLNNETATRDTLTSDGWLKTGDVAIIDADGYMFIVDRLKELIKYKGFQVAPAELEACLVAHPQIQDAAVIGLPDEEAGEVPVAFVVCADPAPSPEEIQSYVGTQLSHYKQLHRVTFVEAIPKSPSGKILRRLLRNSLYSISSLH</sequence>
<dbReference type="InterPro" id="IPR025110">
    <property type="entry name" value="AMP-bd_C"/>
</dbReference>
<gene>
    <name evidence="7" type="ORF">RCA23_c24360</name>
</gene>
<dbReference type="AlphaFoldDB" id="A0AAN0RKM0"/>
<dbReference type="InterPro" id="IPR000873">
    <property type="entry name" value="AMP-dep_synth/lig_dom"/>
</dbReference>
<protein>
    <submittedName>
        <fullName evidence="7">4-coumarate--CoA ligase</fullName>
        <ecNumber evidence="7">6.2.1.-</ecNumber>
    </submittedName>
</protein>
<dbReference type="GO" id="GO:0016405">
    <property type="term" value="F:CoA-ligase activity"/>
    <property type="evidence" value="ECO:0007669"/>
    <property type="project" value="TreeGrafter"/>
</dbReference>
<accession>A0AAN0RKM0</accession>
<dbReference type="Pfam" id="PF00501">
    <property type="entry name" value="AMP-binding"/>
    <property type="match status" value="1"/>
</dbReference>
<dbReference type="InterPro" id="IPR045851">
    <property type="entry name" value="AMP-bd_C_sf"/>
</dbReference>
<evidence type="ECO:0000256" key="4">
    <source>
        <dbReference type="ARBA" id="ARBA00022840"/>
    </source>
</evidence>
<dbReference type="KEGG" id="ptp:RCA23_c24360"/>
<evidence type="ECO:0000313" key="8">
    <source>
        <dbReference type="Proteomes" id="UP000028680"/>
    </source>
</evidence>
<dbReference type="FunFam" id="3.30.300.30:FF:000007">
    <property type="entry name" value="4-coumarate--CoA ligase 2"/>
    <property type="match status" value="1"/>
</dbReference>
<reference evidence="7 8" key="1">
    <citation type="journal article" date="2014" name="ISME J.">
        <title>Adaptation of an abundant Roseobacter RCA organism to pelagic systems revealed by genomic and transcriptomic analyses.</title>
        <authorList>
            <person name="Voget S."/>
            <person name="Wemheuer B."/>
            <person name="Brinkhoff T."/>
            <person name="Vollmers J."/>
            <person name="Dietrich S."/>
            <person name="Giebel H.A."/>
            <person name="Beardsley C."/>
            <person name="Sardemann C."/>
            <person name="Bakenhus I."/>
            <person name="Billerbeck S."/>
            <person name="Daniel R."/>
            <person name="Simon M."/>
        </authorList>
    </citation>
    <scope>NUCLEOTIDE SEQUENCE [LARGE SCALE GENOMIC DNA]</scope>
    <source>
        <strain evidence="7 8">RCA23</strain>
    </source>
</reference>
<evidence type="ECO:0000256" key="3">
    <source>
        <dbReference type="ARBA" id="ARBA00022741"/>
    </source>
</evidence>
<dbReference type="GO" id="GO:0005524">
    <property type="term" value="F:ATP binding"/>
    <property type="evidence" value="ECO:0007669"/>
    <property type="project" value="UniProtKB-KW"/>
</dbReference>
<proteinExistence type="inferred from homology"/>
<keyword evidence="4" id="KW-0067">ATP-binding</keyword>
<keyword evidence="2 7" id="KW-0436">Ligase</keyword>
<feature type="domain" description="AMP-binding enzyme C-terminal" evidence="6">
    <location>
        <begin position="431"/>
        <end position="505"/>
    </location>
</feature>
<evidence type="ECO:0000313" key="7">
    <source>
        <dbReference type="EMBL" id="AII87958.1"/>
    </source>
</evidence>
<dbReference type="PANTHER" id="PTHR24096:SF149">
    <property type="entry name" value="AMP-BINDING DOMAIN-CONTAINING PROTEIN-RELATED"/>
    <property type="match status" value="1"/>
</dbReference>
<comment type="similarity">
    <text evidence="1">Belongs to the ATP-dependent AMP-binding enzyme family.</text>
</comment>